<dbReference type="SMART" id="SM00156">
    <property type="entry name" value="PP2Ac"/>
    <property type="match status" value="1"/>
</dbReference>
<feature type="compositionally biased region" description="Low complexity" evidence="14">
    <location>
        <begin position="571"/>
        <end position="587"/>
    </location>
</feature>
<evidence type="ECO:0000256" key="8">
    <source>
        <dbReference type="ARBA" id="ARBA00022860"/>
    </source>
</evidence>
<keyword evidence="6 13" id="KW-0378">Hydrolase</keyword>
<reference evidence="16 17" key="1">
    <citation type="journal article" date="2019" name="Nat. Ecol. Evol.">
        <title>Megaphylogeny resolves global patterns of mushroom evolution.</title>
        <authorList>
            <person name="Varga T."/>
            <person name="Krizsan K."/>
            <person name="Foldi C."/>
            <person name="Dima B."/>
            <person name="Sanchez-Garcia M."/>
            <person name="Sanchez-Ramirez S."/>
            <person name="Szollosi G.J."/>
            <person name="Szarkandi J.G."/>
            <person name="Papp V."/>
            <person name="Albert L."/>
            <person name="Andreopoulos W."/>
            <person name="Angelini C."/>
            <person name="Antonin V."/>
            <person name="Barry K.W."/>
            <person name="Bougher N.L."/>
            <person name="Buchanan P."/>
            <person name="Buyck B."/>
            <person name="Bense V."/>
            <person name="Catcheside P."/>
            <person name="Chovatia M."/>
            <person name="Cooper J."/>
            <person name="Damon W."/>
            <person name="Desjardin D."/>
            <person name="Finy P."/>
            <person name="Geml J."/>
            <person name="Haridas S."/>
            <person name="Hughes K."/>
            <person name="Justo A."/>
            <person name="Karasinski D."/>
            <person name="Kautmanova I."/>
            <person name="Kiss B."/>
            <person name="Kocsube S."/>
            <person name="Kotiranta H."/>
            <person name="LaButti K.M."/>
            <person name="Lechner B.E."/>
            <person name="Liimatainen K."/>
            <person name="Lipzen A."/>
            <person name="Lukacs Z."/>
            <person name="Mihaltcheva S."/>
            <person name="Morgado L.N."/>
            <person name="Niskanen T."/>
            <person name="Noordeloos M.E."/>
            <person name="Ohm R.A."/>
            <person name="Ortiz-Santana B."/>
            <person name="Ovrebo C."/>
            <person name="Racz N."/>
            <person name="Riley R."/>
            <person name="Savchenko A."/>
            <person name="Shiryaev A."/>
            <person name="Soop K."/>
            <person name="Spirin V."/>
            <person name="Szebenyi C."/>
            <person name="Tomsovsky M."/>
            <person name="Tulloss R.E."/>
            <person name="Uehling J."/>
            <person name="Grigoriev I.V."/>
            <person name="Vagvolgyi C."/>
            <person name="Papp T."/>
            <person name="Martin F.M."/>
            <person name="Miettinen O."/>
            <person name="Hibbett D.S."/>
            <person name="Nagy L.G."/>
        </authorList>
    </citation>
    <scope>NUCLEOTIDE SEQUENCE [LARGE SCALE GENOMIC DNA]</scope>
    <source>
        <strain evidence="16 17">CBS 166.37</strain>
    </source>
</reference>
<proteinExistence type="inferred from homology"/>
<comment type="subunit">
    <text evidence="4">Composed of two components (A and B), the A component is the catalytic subunit and the B component confers calcium sensitivity.</text>
</comment>
<dbReference type="AlphaFoldDB" id="A0A5C3M833"/>
<dbReference type="STRING" id="68775.A0A5C3M833"/>
<evidence type="ECO:0000256" key="14">
    <source>
        <dbReference type="SAM" id="MobiDB-lite"/>
    </source>
</evidence>
<feature type="region of interest" description="Disordered" evidence="14">
    <location>
        <begin position="497"/>
        <end position="543"/>
    </location>
</feature>
<keyword evidence="10" id="KW-0408">Iron</keyword>
<evidence type="ECO:0000259" key="15">
    <source>
        <dbReference type="PROSITE" id="PS00125"/>
    </source>
</evidence>
<comment type="catalytic activity">
    <reaction evidence="12 13">
        <text>O-phospho-L-threonyl-[protein] + H2O = L-threonyl-[protein] + phosphate</text>
        <dbReference type="Rhea" id="RHEA:47004"/>
        <dbReference type="Rhea" id="RHEA-COMP:11060"/>
        <dbReference type="Rhea" id="RHEA-COMP:11605"/>
        <dbReference type="ChEBI" id="CHEBI:15377"/>
        <dbReference type="ChEBI" id="CHEBI:30013"/>
        <dbReference type="ChEBI" id="CHEBI:43474"/>
        <dbReference type="ChEBI" id="CHEBI:61977"/>
        <dbReference type="EC" id="3.1.3.16"/>
    </reaction>
</comment>
<dbReference type="InterPro" id="IPR006186">
    <property type="entry name" value="Ser/Thr-sp_prot-phosphatase"/>
</dbReference>
<dbReference type="GO" id="GO:0046872">
    <property type="term" value="F:metal ion binding"/>
    <property type="evidence" value="ECO:0007669"/>
    <property type="project" value="UniProtKB-KW"/>
</dbReference>
<evidence type="ECO:0000256" key="10">
    <source>
        <dbReference type="ARBA" id="ARBA00023004"/>
    </source>
</evidence>
<keyword evidence="9" id="KW-0904">Protein phosphatase</keyword>
<evidence type="ECO:0000313" key="16">
    <source>
        <dbReference type="EMBL" id="TFK41450.1"/>
    </source>
</evidence>
<dbReference type="Gene3D" id="3.60.21.10">
    <property type="match status" value="1"/>
</dbReference>
<protein>
    <recommendedName>
        <fullName evidence="13">Serine/threonine-protein phosphatase</fullName>
        <ecNumber evidence="13">3.1.3.16</ecNumber>
    </recommendedName>
</protein>
<dbReference type="FunFam" id="3.60.21.10:FF:000002">
    <property type="entry name" value="Serine/threonine-protein phosphatase"/>
    <property type="match status" value="1"/>
</dbReference>
<sequence>MARAPVMSAHIERAIEQITDKTGPLPDIDFTQHTLDDGNVISTQERVIKDVQAPAMQIPTPEQFFNNRGQDRSKPDVAFLKNHFYREGRLSEEQAIWILEKGSEMLRREPNVLSVDAPITVCGDIHGQYYDLMKLFEVGGSPSDTRYLFLGDYVDRGYFSIECVLYLWSLKIWYPDTLFLLRGNHECRHLTDYFTFKLECKHKYSERVYDACMDSFCCLPLAAVMNKQFLCIHGGLSPELNTLDDIRAIDRFREPPTHGLMCDILWADPVEDFGTEKTTDSFVHNHVRGCSYFFTYQAACQFLERNNLLSIIRAHEAQDAGYRMYRKTKTTGFPSVMTIFSAPNYLDVYNNKAAVLKYESNVMNIRQFNCTPHPYWLPNFMDVFTWSLPFVGEKITDMLVAVLNTCTKEELEESDDELSLISPTTGSAESAERRKVIKNKIMAVGRMARVFALLREESEKVSELKSVSGSSKLPYGTLASGTEGIKEAINGFDDARKSDIENERLPPELFDADSEEGKAIMSSQPTTPSEAGDPPPPVSPNGVAASLEKAFSQGLTQINTNATPSLPPQSPSSVYSPTSPTSPTVPYKRGHSRQASLGTTMTSPSTRRRSLESTLSLIQGVWDGKGQGVPEGEEPVEGLVNRLASTSGNASGR</sequence>
<evidence type="ECO:0000313" key="17">
    <source>
        <dbReference type="Proteomes" id="UP000308652"/>
    </source>
</evidence>
<evidence type="ECO:0000256" key="5">
    <source>
        <dbReference type="ARBA" id="ARBA00022723"/>
    </source>
</evidence>
<dbReference type="GO" id="GO:0005516">
    <property type="term" value="F:calmodulin binding"/>
    <property type="evidence" value="ECO:0007669"/>
    <property type="project" value="UniProtKB-KW"/>
</dbReference>
<dbReference type="EMBL" id="ML213594">
    <property type="protein sequence ID" value="TFK41450.1"/>
    <property type="molecule type" value="Genomic_DNA"/>
</dbReference>
<dbReference type="GO" id="GO:0097720">
    <property type="term" value="P:calcineurin-mediated signaling"/>
    <property type="evidence" value="ECO:0007669"/>
    <property type="project" value="InterPro"/>
</dbReference>
<evidence type="ECO:0000256" key="9">
    <source>
        <dbReference type="ARBA" id="ARBA00022912"/>
    </source>
</evidence>
<feature type="compositionally biased region" description="Polar residues" evidence="14">
    <location>
        <begin position="643"/>
        <end position="653"/>
    </location>
</feature>
<feature type="compositionally biased region" description="Basic and acidic residues" evidence="14">
    <location>
        <begin position="497"/>
        <end position="506"/>
    </location>
</feature>
<dbReference type="InterPro" id="IPR029052">
    <property type="entry name" value="Metallo-depent_PP-like"/>
</dbReference>
<dbReference type="InterPro" id="IPR004843">
    <property type="entry name" value="Calcineurin-like_PHP"/>
</dbReference>
<dbReference type="PANTHER" id="PTHR45673">
    <property type="entry name" value="SERINE/THREONINE-PROTEIN PHOSPHATASE 2B CATALYTIC SUBUNIT 1-RELATED"/>
    <property type="match status" value="1"/>
</dbReference>
<comment type="cofactor">
    <cofactor evidence="2">
        <name>Fe(3+)</name>
        <dbReference type="ChEBI" id="CHEBI:29034"/>
    </cofactor>
</comment>
<dbReference type="Proteomes" id="UP000308652">
    <property type="component" value="Unassembled WGS sequence"/>
</dbReference>
<evidence type="ECO:0000256" key="11">
    <source>
        <dbReference type="ARBA" id="ARBA00047761"/>
    </source>
</evidence>
<gene>
    <name evidence="16" type="ORF">BDQ12DRAFT_678015</name>
</gene>
<dbReference type="CDD" id="cd07416">
    <property type="entry name" value="MPP_PP2B"/>
    <property type="match status" value="1"/>
</dbReference>
<evidence type="ECO:0000256" key="3">
    <source>
        <dbReference type="ARBA" id="ARBA00009905"/>
    </source>
</evidence>
<dbReference type="EC" id="3.1.3.16" evidence="13"/>
<accession>A0A5C3M833</accession>
<evidence type="ECO:0000256" key="2">
    <source>
        <dbReference type="ARBA" id="ARBA00001965"/>
    </source>
</evidence>
<evidence type="ECO:0000256" key="4">
    <source>
        <dbReference type="ARBA" id="ARBA00011112"/>
    </source>
</evidence>
<dbReference type="GO" id="GO:0033192">
    <property type="term" value="F:calmodulin-dependent protein phosphatase activity"/>
    <property type="evidence" value="ECO:0007669"/>
    <property type="project" value="InterPro"/>
</dbReference>
<evidence type="ECO:0000256" key="1">
    <source>
        <dbReference type="ARBA" id="ARBA00001947"/>
    </source>
</evidence>
<comment type="catalytic activity">
    <reaction evidence="11">
        <text>O-phospho-L-seryl-[protein] + H2O = L-seryl-[protein] + phosphate</text>
        <dbReference type="Rhea" id="RHEA:20629"/>
        <dbReference type="Rhea" id="RHEA-COMP:9863"/>
        <dbReference type="Rhea" id="RHEA-COMP:11604"/>
        <dbReference type="ChEBI" id="CHEBI:15377"/>
        <dbReference type="ChEBI" id="CHEBI:29999"/>
        <dbReference type="ChEBI" id="CHEBI:43474"/>
        <dbReference type="ChEBI" id="CHEBI:83421"/>
        <dbReference type="EC" id="3.1.3.16"/>
    </reaction>
</comment>
<comment type="cofactor">
    <cofactor evidence="1">
        <name>Zn(2+)</name>
        <dbReference type="ChEBI" id="CHEBI:29105"/>
    </cofactor>
</comment>
<evidence type="ECO:0000256" key="6">
    <source>
        <dbReference type="ARBA" id="ARBA00022801"/>
    </source>
</evidence>
<keyword evidence="17" id="KW-1185">Reference proteome</keyword>
<dbReference type="InterPro" id="IPR043360">
    <property type="entry name" value="PP2B"/>
</dbReference>
<dbReference type="OrthoDB" id="5593063at2759"/>
<dbReference type="InterPro" id="IPR041751">
    <property type="entry name" value="MPP_PP2B"/>
</dbReference>
<dbReference type="Pfam" id="PF00149">
    <property type="entry name" value="Metallophos"/>
    <property type="match status" value="1"/>
</dbReference>
<evidence type="ECO:0000256" key="13">
    <source>
        <dbReference type="RuleBase" id="RU004273"/>
    </source>
</evidence>
<keyword evidence="8" id="KW-0112">Calmodulin-binding</keyword>
<comment type="similarity">
    <text evidence="3">Belongs to the PPP phosphatase family. PP-2B subfamily.</text>
</comment>
<feature type="region of interest" description="Disordered" evidence="14">
    <location>
        <begin position="558"/>
        <end position="653"/>
    </location>
</feature>
<name>A0A5C3M833_9AGAR</name>
<dbReference type="PROSITE" id="PS00125">
    <property type="entry name" value="SER_THR_PHOSPHATASE"/>
    <property type="match status" value="1"/>
</dbReference>
<dbReference type="PRINTS" id="PR00114">
    <property type="entry name" value="STPHPHTASE"/>
</dbReference>
<feature type="domain" description="Serine/threonine specific protein phosphatases" evidence="15">
    <location>
        <begin position="181"/>
        <end position="186"/>
    </location>
</feature>
<evidence type="ECO:0000256" key="12">
    <source>
        <dbReference type="ARBA" id="ARBA00048336"/>
    </source>
</evidence>
<organism evidence="16 17">
    <name type="scientific">Crucibulum laeve</name>
    <dbReference type="NCBI Taxonomy" id="68775"/>
    <lineage>
        <taxon>Eukaryota</taxon>
        <taxon>Fungi</taxon>
        <taxon>Dikarya</taxon>
        <taxon>Basidiomycota</taxon>
        <taxon>Agaricomycotina</taxon>
        <taxon>Agaricomycetes</taxon>
        <taxon>Agaricomycetidae</taxon>
        <taxon>Agaricales</taxon>
        <taxon>Agaricineae</taxon>
        <taxon>Nidulariaceae</taxon>
        <taxon>Crucibulum</taxon>
    </lineage>
</organism>
<dbReference type="SUPFAM" id="SSF56300">
    <property type="entry name" value="Metallo-dependent phosphatases"/>
    <property type="match status" value="1"/>
</dbReference>
<keyword evidence="5" id="KW-0479">Metal-binding</keyword>
<evidence type="ECO:0000256" key="7">
    <source>
        <dbReference type="ARBA" id="ARBA00022833"/>
    </source>
</evidence>
<keyword evidence="7" id="KW-0862">Zinc</keyword>